<protein>
    <submittedName>
        <fullName evidence="1">Unannotated protein</fullName>
    </submittedName>
</protein>
<dbReference type="EMBL" id="CAFBQK010000096">
    <property type="protein sequence ID" value="CAB5052368.1"/>
    <property type="molecule type" value="Genomic_DNA"/>
</dbReference>
<dbReference type="EMBL" id="CAFBRB010000111">
    <property type="protein sequence ID" value="CAB5076551.1"/>
    <property type="molecule type" value="Genomic_DNA"/>
</dbReference>
<reference evidence="1" key="1">
    <citation type="submission" date="2020-05" db="EMBL/GenBank/DDBJ databases">
        <authorList>
            <person name="Chiriac C."/>
            <person name="Salcher M."/>
            <person name="Ghai R."/>
            <person name="Kavagutti S V."/>
        </authorList>
    </citation>
    <scope>NUCLEOTIDE SEQUENCE</scope>
</reference>
<name>A0A6J7TJA8_9ZZZZ</name>
<dbReference type="AlphaFoldDB" id="A0A6J7TJA8"/>
<gene>
    <name evidence="1" type="ORF">UFOPK4265_00806</name>
    <name evidence="2" type="ORF">UFOPK4401_00986</name>
</gene>
<organism evidence="1">
    <name type="scientific">freshwater metagenome</name>
    <dbReference type="NCBI Taxonomy" id="449393"/>
    <lineage>
        <taxon>unclassified sequences</taxon>
        <taxon>metagenomes</taxon>
        <taxon>ecological metagenomes</taxon>
    </lineage>
</organism>
<sequence length="82" mass="8655">MLPKICNPRESLSSAAAPSRVCEVRRIASNFDSMALRSRSAARSLSINSLSVAFALSSAFLAFSNCESKPSSPESAVDISDS</sequence>
<evidence type="ECO:0000313" key="2">
    <source>
        <dbReference type="EMBL" id="CAB5076551.1"/>
    </source>
</evidence>
<accession>A0A6J7TJA8</accession>
<evidence type="ECO:0000313" key="1">
    <source>
        <dbReference type="EMBL" id="CAB5052368.1"/>
    </source>
</evidence>
<proteinExistence type="predicted"/>